<dbReference type="InterPro" id="IPR050553">
    <property type="entry name" value="Thioredoxin_ResA/DsbE_sf"/>
</dbReference>
<evidence type="ECO:0000256" key="2">
    <source>
        <dbReference type="ARBA" id="ARBA00022748"/>
    </source>
</evidence>
<gene>
    <name evidence="7" type="ORF">ATK78_0306</name>
</gene>
<proteinExistence type="predicted"/>
<dbReference type="CDD" id="cd02966">
    <property type="entry name" value="TlpA_like_family"/>
    <property type="match status" value="1"/>
</dbReference>
<dbReference type="PANTHER" id="PTHR42852">
    <property type="entry name" value="THIOL:DISULFIDE INTERCHANGE PROTEIN DSBE"/>
    <property type="match status" value="1"/>
</dbReference>
<sequence>MKYSRSVLLLCAASVFYIPLALASQPAKLDSIPGKVIAAALSLKDDGKPLPVPRFKDEAAMLSGHLKGYHPKAGDKPLLIYDNPITGEHVEVNLAIDPSGNFKVSVPVVSATEVLFWKFSPYNGKILLEPGKETVLYADLDQTDQSKRIIFTGPYADVNNQYYRYDLSNHRHRFLSPKRIYEFIDQPGTTSEMLRSYVVEQVKKGIEDLQGNTALFLKTRQLAEIDLKTGGANWLANLDLIFRIEQEQNRKIKLPDFNAHLYSALKELDINHYQSLYTSSFSDFINNGNGIPDLVNRHFVKIRYVSNKNLERLNADYRLSDQEKEVLLINKKRNPDNWSASHKQWLKNVAAQQLSWIRQQENLPDNMDPLIVKLDVLVKSPTVSARRMLDQMADISLNLDPLGIRLPTLADYTGKEDDLIGVDPITMDNFDERFAEETASFRNNEAMDDLFSVMPPLIGSNTGIFFDLSISRIFTKKMVRQNTPLNRYDLPAIAKIKDPAIRAYIEKLDKKILNGLSSTAVADFRVHEISKSTTDADALLKEITSKFNGKAIYIDLWATWCGPCIAAMKQYEPSKASFKTADVAFVYLTDESSPVKLWQNMIREIPGEHFRMDSKVLNLLKIKYRFTGIPAYLVIDKKGNVIYDHIGFSGIDKTNEIIKKAME</sequence>
<dbReference type="GO" id="GO:0017004">
    <property type="term" value="P:cytochrome complex assembly"/>
    <property type="evidence" value="ECO:0007669"/>
    <property type="project" value="UniProtKB-KW"/>
</dbReference>
<organism evidence="7 8">
    <name type="scientific">Pedobacter metabolipauper</name>
    <dbReference type="NCBI Taxonomy" id="425513"/>
    <lineage>
        <taxon>Bacteria</taxon>
        <taxon>Pseudomonadati</taxon>
        <taxon>Bacteroidota</taxon>
        <taxon>Sphingobacteriia</taxon>
        <taxon>Sphingobacteriales</taxon>
        <taxon>Sphingobacteriaceae</taxon>
        <taxon>Pedobacter</taxon>
    </lineage>
</organism>
<evidence type="ECO:0000256" key="5">
    <source>
        <dbReference type="SAM" id="SignalP"/>
    </source>
</evidence>
<keyword evidence="7" id="KW-0413">Isomerase</keyword>
<dbReference type="InterPro" id="IPR013740">
    <property type="entry name" value="Redoxin"/>
</dbReference>
<dbReference type="Proteomes" id="UP000295620">
    <property type="component" value="Unassembled WGS sequence"/>
</dbReference>
<evidence type="ECO:0000313" key="7">
    <source>
        <dbReference type="EMBL" id="TDQ11190.1"/>
    </source>
</evidence>
<comment type="subcellular location">
    <subcellularLocation>
        <location evidence="1">Cell envelope</location>
    </subcellularLocation>
</comment>
<dbReference type="SUPFAM" id="SSF52833">
    <property type="entry name" value="Thioredoxin-like"/>
    <property type="match status" value="1"/>
</dbReference>
<dbReference type="RefSeq" id="WP_133574285.1">
    <property type="nucleotide sequence ID" value="NZ_SNYC01000003.1"/>
</dbReference>
<dbReference type="GO" id="GO:0016491">
    <property type="term" value="F:oxidoreductase activity"/>
    <property type="evidence" value="ECO:0007669"/>
    <property type="project" value="InterPro"/>
</dbReference>
<name>A0A4R6T132_9SPHI</name>
<dbReference type="GO" id="GO:0030313">
    <property type="term" value="C:cell envelope"/>
    <property type="evidence" value="ECO:0007669"/>
    <property type="project" value="UniProtKB-SubCell"/>
</dbReference>
<evidence type="ECO:0000256" key="3">
    <source>
        <dbReference type="ARBA" id="ARBA00023157"/>
    </source>
</evidence>
<dbReference type="EMBL" id="SNYC01000003">
    <property type="protein sequence ID" value="TDQ11190.1"/>
    <property type="molecule type" value="Genomic_DNA"/>
</dbReference>
<feature type="domain" description="Thioredoxin" evidence="6">
    <location>
        <begin position="494"/>
        <end position="663"/>
    </location>
</feature>
<evidence type="ECO:0000256" key="1">
    <source>
        <dbReference type="ARBA" id="ARBA00004196"/>
    </source>
</evidence>
<evidence type="ECO:0000313" key="8">
    <source>
        <dbReference type="Proteomes" id="UP000295620"/>
    </source>
</evidence>
<keyword evidence="8" id="KW-1185">Reference proteome</keyword>
<comment type="caution">
    <text evidence="7">The sequence shown here is derived from an EMBL/GenBank/DDBJ whole genome shotgun (WGS) entry which is preliminary data.</text>
</comment>
<dbReference type="Pfam" id="PF08534">
    <property type="entry name" value="Redoxin"/>
    <property type="match status" value="1"/>
</dbReference>
<dbReference type="InterPro" id="IPR036249">
    <property type="entry name" value="Thioredoxin-like_sf"/>
</dbReference>
<accession>A0A4R6T132</accession>
<dbReference type="OrthoDB" id="1120316at2"/>
<protein>
    <submittedName>
        <fullName evidence="7">Thiol-disulfide isomerase/thioredoxin</fullName>
    </submittedName>
</protein>
<dbReference type="AlphaFoldDB" id="A0A4R6T132"/>
<keyword evidence="3" id="KW-1015">Disulfide bond</keyword>
<dbReference type="InterPro" id="IPR013766">
    <property type="entry name" value="Thioredoxin_domain"/>
</dbReference>
<dbReference type="Gene3D" id="3.40.30.10">
    <property type="entry name" value="Glutaredoxin"/>
    <property type="match status" value="1"/>
</dbReference>
<evidence type="ECO:0000256" key="4">
    <source>
        <dbReference type="ARBA" id="ARBA00023284"/>
    </source>
</evidence>
<dbReference type="GO" id="GO:0016853">
    <property type="term" value="F:isomerase activity"/>
    <property type="evidence" value="ECO:0007669"/>
    <property type="project" value="UniProtKB-KW"/>
</dbReference>
<feature type="chain" id="PRO_5020867036" evidence="5">
    <location>
        <begin position="24"/>
        <end position="663"/>
    </location>
</feature>
<keyword evidence="4" id="KW-0676">Redox-active center</keyword>
<dbReference type="PROSITE" id="PS51352">
    <property type="entry name" value="THIOREDOXIN_2"/>
    <property type="match status" value="1"/>
</dbReference>
<dbReference type="PANTHER" id="PTHR42852:SF6">
    <property type="entry name" value="THIOL:DISULFIDE INTERCHANGE PROTEIN DSBE"/>
    <property type="match status" value="1"/>
</dbReference>
<feature type="signal peptide" evidence="5">
    <location>
        <begin position="1"/>
        <end position="23"/>
    </location>
</feature>
<evidence type="ECO:0000259" key="6">
    <source>
        <dbReference type="PROSITE" id="PS51352"/>
    </source>
</evidence>
<keyword evidence="2" id="KW-0201">Cytochrome c-type biogenesis</keyword>
<reference evidence="7 8" key="1">
    <citation type="submission" date="2019-03" db="EMBL/GenBank/DDBJ databases">
        <title>Genomic Encyclopedia of Archaeal and Bacterial Type Strains, Phase II (KMG-II): from individual species to whole genera.</title>
        <authorList>
            <person name="Goeker M."/>
        </authorList>
    </citation>
    <scope>NUCLEOTIDE SEQUENCE [LARGE SCALE GENOMIC DNA]</scope>
    <source>
        <strain evidence="7 8">DSM 19035</strain>
    </source>
</reference>
<keyword evidence="5" id="KW-0732">Signal</keyword>